<evidence type="ECO:0000313" key="1">
    <source>
        <dbReference type="Proteomes" id="UP000887565"/>
    </source>
</evidence>
<dbReference type="WBParaSite" id="nRc.2.0.1.t33157-RA">
    <property type="protein sequence ID" value="nRc.2.0.1.t33157-RA"/>
    <property type="gene ID" value="nRc.2.0.1.g33157"/>
</dbReference>
<accession>A0A915K5L8</accession>
<reference evidence="2" key="1">
    <citation type="submission" date="2022-11" db="UniProtKB">
        <authorList>
            <consortium name="WormBaseParasite"/>
        </authorList>
    </citation>
    <scope>IDENTIFICATION</scope>
</reference>
<evidence type="ECO:0000313" key="2">
    <source>
        <dbReference type="WBParaSite" id="nRc.2.0.1.t33157-RA"/>
    </source>
</evidence>
<dbReference type="Proteomes" id="UP000887565">
    <property type="component" value="Unplaced"/>
</dbReference>
<name>A0A915K5L8_ROMCU</name>
<protein>
    <submittedName>
        <fullName evidence="2">GIY-YIG homing endonuclease</fullName>
    </submittedName>
</protein>
<organism evidence="1 2">
    <name type="scientific">Romanomermis culicivorax</name>
    <name type="common">Nematode worm</name>
    <dbReference type="NCBI Taxonomy" id="13658"/>
    <lineage>
        <taxon>Eukaryota</taxon>
        <taxon>Metazoa</taxon>
        <taxon>Ecdysozoa</taxon>
        <taxon>Nematoda</taxon>
        <taxon>Enoplea</taxon>
        <taxon>Dorylaimia</taxon>
        <taxon>Mermithida</taxon>
        <taxon>Mermithoidea</taxon>
        <taxon>Mermithidae</taxon>
        <taxon>Romanomermis</taxon>
    </lineage>
</organism>
<keyword evidence="1" id="KW-1185">Reference proteome</keyword>
<sequence length="90" mass="10397">MNKNLENFASISAKIGFVKNNEFRSMTTSKKYIEFERYLKNRTEVENAKQIKNKDFLAPNDNTLEELSNKMGIKLQLALKACSITHRIAI</sequence>
<proteinExistence type="predicted"/>
<dbReference type="AlphaFoldDB" id="A0A915K5L8"/>